<evidence type="ECO:0000259" key="4">
    <source>
        <dbReference type="PROSITE" id="PS51898"/>
    </source>
</evidence>
<evidence type="ECO:0000259" key="5">
    <source>
        <dbReference type="PROSITE" id="PS51900"/>
    </source>
</evidence>
<dbReference type="InterPro" id="IPR044068">
    <property type="entry name" value="CB"/>
</dbReference>
<name>A0ABD5UUU5_9EURY</name>
<evidence type="ECO:0000256" key="1">
    <source>
        <dbReference type="ARBA" id="ARBA00023125"/>
    </source>
</evidence>
<keyword evidence="1 3" id="KW-0238">DNA-binding</keyword>
<feature type="domain" description="Tyr recombinase" evidence="4">
    <location>
        <begin position="173"/>
        <end position="364"/>
    </location>
</feature>
<accession>A0ABD5UUU5</accession>
<dbReference type="Pfam" id="PF00589">
    <property type="entry name" value="Phage_integrase"/>
    <property type="match status" value="1"/>
</dbReference>
<sequence length="367" mass="42696">MDLSEFAVVTEPTVDRLSKRQLTDYRTEREDAIKWLLTFGIDPAKANGYAESTVKNRIYRMDQFYRYVWDAENRYTTAVTHDHADAWMQELAYADCSDTHRSLCQKAVRMLFKWRAHQRGGDEWDPEISFTGNTGTTTPRDYLTLTERKRVREAALEYGSIPSYNNVSPRERSDIAAYLAQRFEKPVDEITTDDWERANNWKIPSLVNVSLDAALRPIEVERAVTGWVDLDNGLLRIPIEDSSKNEENWRVSLGSRSVNALERWLAQRATYDQYKGRDALWLTREGNPYASASLRRVLHELCDIAGIDYANRRMSWYTIRHSTGTYMTREEDLAATQTQLRHKSPKTSMKYDQVPIEDRRDALDRIG</sequence>
<dbReference type="Gene3D" id="1.10.443.10">
    <property type="entry name" value="Intergrase catalytic core"/>
    <property type="match status" value="1"/>
</dbReference>
<dbReference type="RefSeq" id="WP_379770938.1">
    <property type="nucleotide sequence ID" value="NZ_JBHSXI010000023.1"/>
</dbReference>
<gene>
    <name evidence="6" type="ORF">ACFQEY_17050</name>
</gene>
<dbReference type="InterPro" id="IPR011010">
    <property type="entry name" value="DNA_brk_join_enz"/>
</dbReference>
<reference evidence="6 7" key="1">
    <citation type="journal article" date="2019" name="Int. J. Syst. Evol. Microbiol.">
        <title>The Global Catalogue of Microorganisms (GCM) 10K type strain sequencing project: providing services to taxonomists for standard genome sequencing and annotation.</title>
        <authorList>
            <consortium name="The Broad Institute Genomics Platform"/>
            <consortium name="The Broad Institute Genome Sequencing Center for Infectious Disease"/>
            <person name="Wu L."/>
            <person name="Ma J."/>
        </authorList>
    </citation>
    <scope>NUCLEOTIDE SEQUENCE [LARGE SCALE GENOMIC DNA]</scope>
    <source>
        <strain evidence="6 7">Y73</strain>
    </source>
</reference>
<evidence type="ECO:0000313" key="7">
    <source>
        <dbReference type="Proteomes" id="UP001596333"/>
    </source>
</evidence>
<comment type="caution">
    <text evidence="6">The sequence shown here is derived from an EMBL/GenBank/DDBJ whole genome shotgun (WGS) entry which is preliminary data.</text>
</comment>
<keyword evidence="7" id="KW-1185">Reference proteome</keyword>
<protein>
    <submittedName>
        <fullName evidence="6">Tyrosine-type recombinase/integrase</fullName>
    </submittedName>
</protein>
<dbReference type="InterPro" id="IPR010998">
    <property type="entry name" value="Integrase_recombinase_N"/>
</dbReference>
<evidence type="ECO:0000313" key="6">
    <source>
        <dbReference type="EMBL" id="MFC6890696.1"/>
    </source>
</evidence>
<dbReference type="InterPro" id="IPR002104">
    <property type="entry name" value="Integrase_catalytic"/>
</dbReference>
<dbReference type="InterPro" id="IPR013762">
    <property type="entry name" value="Integrase-like_cat_sf"/>
</dbReference>
<dbReference type="GO" id="GO:0003677">
    <property type="term" value="F:DNA binding"/>
    <property type="evidence" value="ECO:0007669"/>
    <property type="project" value="UniProtKB-UniRule"/>
</dbReference>
<feature type="domain" description="Core-binding (CB)" evidence="5">
    <location>
        <begin position="26"/>
        <end position="116"/>
    </location>
</feature>
<keyword evidence="2" id="KW-0233">DNA recombination</keyword>
<dbReference type="AlphaFoldDB" id="A0ABD5UUU5"/>
<dbReference type="Gene3D" id="1.10.150.130">
    <property type="match status" value="1"/>
</dbReference>
<evidence type="ECO:0000256" key="3">
    <source>
        <dbReference type="PROSITE-ProRule" id="PRU01248"/>
    </source>
</evidence>
<dbReference type="GO" id="GO:0006310">
    <property type="term" value="P:DNA recombination"/>
    <property type="evidence" value="ECO:0007669"/>
    <property type="project" value="UniProtKB-KW"/>
</dbReference>
<evidence type="ECO:0000256" key="2">
    <source>
        <dbReference type="ARBA" id="ARBA00023172"/>
    </source>
</evidence>
<dbReference type="EMBL" id="JBHSXI010000023">
    <property type="protein sequence ID" value="MFC6890696.1"/>
    <property type="molecule type" value="Genomic_DNA"/>
</dbReference>
<dbReference type="PROSITE" id="PS51898">
    <property type="entry name" value="TYR_RECOMBINASE"/>
    <property type="match status" value="1"/>
</dbReference>
<proteinExistence type="predicted"/>
<dbReference type="PROSITE" id="PS51900">
    <property type="entry name" value="CB"/>
    <property type="match status" value="1"/>
</dbReference>
<dbReference type="Proteomes" id="UP001596333">
    <property type="component" value="Unassembled WGS sequence"/>
</dbReference>
<dbReference type="SUPFAM" id="SSF56349">
    <property type="entry name" value="DNA breaking-rejoining enzymes"/>
    <property type="match status" value="1"/>
</dbReference>
<organism evidence="6 7">
    <name type="scientific">Halorubrum trueperi</name>
    <dbReference type="NCBI Taxonomy" id="2004704"/>
    <lineage>
        <taxon>Archaea</taxon>
        <taxon>Methanobacteriati</taxon>
        <taxon>Methanobacteriota</taxon>
        <taxon>Stenosarchaea group</taxon>
        <taxon>Halobacteria</taxon>
        <taxon>Halobacteriales</taxon>
        <taxon>Haloferacaceae</taxon>
        <taxon>Halorubrum</taxon>
    </lineage>
</organism>